<dbReference type="InterPro" id="IPR000315">
    <property type="entry name" value="Znf_B-box"/>
</dbReference>
<dbReference type="SMART" id="SM00184">
    <property type="entry name" value="RING"/>
    <property type="match status" value="1"/>
</dbReference>
<evidence type="ECO:0000313" key="13">
    <source>
        <dbReference type="Proteomes" id="UP000838412"/>
    </source>
</evidence>
<dbReference type="PROSITE" id="PS00518">
    <property type="entry name" value="ZF_RING_1"/>
    <property type="match status" value="1"/>
</dbReference>
<evidence type="ECO:0000256" key="2">
    <source>
        <dbReference type="ARBA" id="ARBA00008518"/>
    </source>
</evidence>
<keyword evidence="7" id="KW-0862">Zinc</keyword>
<dbReference type="PROSITE" id="PS50119">
    <property type="entry name" value="ZF_BBOX"/>
    <property type="match status" value="1"/>
</dbReference>
<dbReference type="EC" id="2.3.2.27" evidence="3"/>
<dbReference type="InterPro" id="IPR001841">
    <property type="entry name" value="Znf_RING"/>
</dbReference>
<evidence type="ECO:0000256" key="1">
    <source>
        <dbReference type="ARBA" id="ARBA00000900"/>
    </source>
</evidence>
<accession>A0A8J9VF83</accession>
<dbReference type="EMBL" id="OV696695">
    <property type="protein sequence ID" value="CAH1238268.1"/>
    <property type="molecule type" value="Genomic_DNA"/>
</dbReference>
<evidence type="ECO:0000256" key="7">
    <source>
        <dbReference type="ARBA" id="ARBA00022833"/>
    </source>
</evidence>
<dbReference type="SUPFAM" id="SSF57845">
    <property type="entry name" value="B-box zinc-binding domain"/>
    <property type="match status" value="1"/>
</dbReference>
<evidence type="ECO:0000256" key="8">
    <source>
        <dbReference type="PROSITE-ProRule" id="PRU00024"/>
    </source>
</evidence>
<keyword evidence="4" id="KW-0479">Metal-binding</keyword>
<dbReference type="InterPro" id="IPR011042">
    <property type="entry name" value="6-blade_b-propeller_TolB-like"/>
</dbReference>
<dbReference type="Gene3D" id="3.30.40.10">
    <property type="entry name" value="Zinc/RING finger domain, C3HC4 (zinc finger)"/>
    <property type="match status" value="1"/>
</dbReference>
<dbReference type="Gene3D" id="2.120.10.30">
    <property type="entry name" value="TolB, C-terminal domain"/>
    <property type="match status" value="1"/>
</dbReference>
<evidence type="ECO:0000256" key="9">
    <source>
        <dbReference type="PROSITE-ProRule" id="PRU00504"/>
    </source>
</evidence>
<dbReference type="GO" id="GO:0061630">
    <property type="term" value="F:ubiquitin protein ligase activity"/>
    <property type="evidence" value="ECO:0007669"/>
    <property type="project" value="UniProtKB-EC"/>
</dbReference>
<dbReference type="Gene3D" id="2.40.10.500">
    <property type="match status" value="1"/>
</dbReference>
<organism evidence="12 13">
    <name type="scientific">Branchiostoma lanceolatum</name>
    <name type="common">Common lancelet</name>
    <name type="synonym">Amphioxus lanceolatum</name>
    <dbReference type="NCBI Taxonomy" id="7740"/>
    <lineage>
        <taxon>Eukaryota</taxon>
        <taxon>Metazoa</taxon>
        <taxon>Chordata</taxon>
        <taxon>Cephalochordata</taxon>
        <taxon>Leptocardii</taxon>
        <taxon>Amphioxiformes</taxon>
        <taxon>Branchiostomatidae</taxon>
        <taxon>Branchiostoma</taxon>
    </lineage>
</organism>
<evidence type="ECO:0000256" key="6">
    <source>
        <dbReference type="ARBA" id="ARBA00022771"/>
    </source>
</evidence>
<dbReference type="SUPFAM" id="SSF101898">
    <property type="entry name" value="NHL repeat"/>
    <property type="match status" value="1"/>
</dbReference>
<dbReference type="GO" id="GO:0000209">
    <property type="term" value="P:protein polyubiquitination"/>
    <property type="evidence" value="ECO:0007669"/>
    <property type="project" value="TreeGrafter"/>
</dbReference>
<evidence type="ECO:0000313" key="12">
    <source>
        <dbReference type="EMBL" id="CAH1238268.1"/>
    </source>
</evidence>
<keyword evidence="5" id="KW-0677">Repeat</keyword>
<feature type="repeat" description="NHL" evidence="9">
    <location>
        <begin position="606"/>
        <end position="644"/>
    </location>
</feature>
<name>A0A8J9VF83_BRALA</name>
<evidence type="ECO:0000259" key="10">
    <source>
        <dbReference type="PROSITE" id="PS50089"/>
    </source>
</evidence>
<dbReference type="InterPro" id="IPR017907">
    <property type="entry name" value="Znf_RING_CS"/>
</dbReference>
<reference evidence="12" key="1">
    <citation type="submission" date="2022-01" db="EMBL/GenBank/DDBJ databases">
        <authorList>
            <person name="Braso-Vives M."/>
        </authorList>
    </citation>
    <scope>NUCLEOTIDE SEQUENCE</scope>
</reference>
<evidence type="ECO:0000256" key="4">
    <source>
        <dbReference type="ARBA" id="ARBA00022723"/>
    </source>
</evidence>
<evidence type="ECO:0000256" key="3">
    <source>
        <dbReference type="ARBA" id="ARBA00012483"/>
    </source>
</evidence>
<dbReference type="Pfam" id="PF00643">
    <property type="entry name" value="zf-B_box"/>
    <property type="match status" value="1"/>
</dbReference>
<dbReference type="Gene3D" id="3.30.160.60">
    <property type="entry name" value="Classic Zinc Finger"/>
    <property type="match status" value="1"/>
</dbReference>
<dbReference type="InterPro" id="IPR001258">
    <property type="entry name" value="NHL_repeat"/>
</dbReference>
<dbReference type="PANTHER" id="PTHR24104:SF50">
    <property type="entry name" value="SMP-30_GLUCONOLACTONASE_LRE-LIKE REGION DOMAIN-CONTAINING PROTEIN"/>
    <property type="match status" value="1"/>
</dbReference>
<keyword evidence="6 8" id="KW-0863">Zinc-finger</keyword>
<comment type="similarity">
    <text evidence="2">Belongs to the TRIM/RBCC family.</text>
</comment>
<evidence type="ECO:0000259" key="11">
    <source>
        <dbReference type="PROSITE" id="PS50119"/>
    </source>
</evidence>
<dbReference type="InterPro" id="IPR018957">
    <property type="entry name" value="Znf_C3HC4_RING-type"/>
</dbReference>
<dbReference type="PANTHER" id="PTHR24104">
    <property type="entry name" value="E3 UBIQUITIN-PROTEIN LIGASE NHLRC1-RELATED"/>
    <property type="match status" value="1"/>
</dbReference>
<protein>
    <recommendedName>
        <fullName evidence="3">RING-type E3 ubiquitin transferase</fullName>
        <ecNumber evidence="3">2.3.2.27</ecNumber>
    </recommendedName>
</protein>
<keyword evidence="13" id="KW-1185">Reference proteome</keyword>
<dbReference type="InterPro" id="IPR050952">
    <property type="entry name" value="TRIM-NHL_E3_ligases"/>
</dbReference>
<feature type="repeat" description="NHL" evidence="9">
    <location>
        <begin position="436"/>
        <end position="477"/>
    </location>
</feature>
<evidence type="ECO:0000256" key="5">
    <source>
        <dbReference type="ARBA" id="ARBA00022737"/>
    </source>
</evidence>
<feature type="domain" description="B box-type" evidence="11">
    <location>
        <begin position="213"/>
        <end position="254"/>
    </location>
</feature>
<proteinExistence type="inferred from homology"/>
<gene>
    <name evidence="12" type="primary">TRIM3</name>
    <name evidence="12" type="ORF">BLAG_LOCUS2950</name>
</gene>
<sequence>MEKGRDQGKIWYTFASLHAVTYINSEVTSHRESLVRGTCQSSYHSAMQGFQQALDNFKAEEEDNLYNDKRCGIVHVRKAQLLLRCWSDARRFDDNIFISEENLKEAENNLHEPGILPVKMAAAEQNIVEQIREEVFCSICLELFRRPKALPCQHTFCEDCLLNYAGVRQVVWCPNCRLQVRLPPQGVVGLPDNHLAANVCQKFSQHTPQTTGSDDNYCDQHPVEALKLYCQQCGVACCAECLDDQHAGHTATTVRQAVEQKKAALRALVTECKNTLDTYHSYLRQLPYVDETLSTDTQRAQTDVAETFDNAIQQITQALTAEKERLLCDIEENQRRNTDTLNAYGTNVQSQVTELTSACDAAVWALGQSDKRFLNHEATVSEALDRYREHSLPSPSRAVFQALDVDFQSLASAMSRMTLEPVSLQPGNVLNTGQVRFGGRGAENGQFSWPTGVTVSKDGVIFVADYDNERIQSFYCHGRYLGQFQTLVPGRPSRTMKPQGVDLDSYGNLWVVGYNVTETCDLLVQFSRTGECLNKIPLTHTGYFRGLAVNQLTNQILVTETTATNQPSGGTGVTFRGEIKVLKPDGTLVRVIGGSQQKTWLQPFWTKSGNHEGIKYPRYVTVDCHGNIIVSDTVDHCIKIFSETGEFQFKFGEDGKGDGQLRYPRGVCTDVSGNIVVADEGNQRVEIFNRHGLLLHHVTGGMKKPSAVAMATNGQLVMTDVDTNMVTVLTT</sequence>
<dbReference type="OrthoDB" id="10020332at2759"/>
<dbReference type="GO" id="GO:0043161">
    <property type="term" value="P:proteasome-mediated ubiquitin-dependent protein catabolic process"/>
    <property type="evidence" value="ECO:0007669"/>
    <property type="project" value="TreeGrafter"/>
</dbReference>
<dbReference type="SUPFAM" id="SSF57850">
    <property type="entry name" value="RING/U-box"/>
    <property type="match status" value="1"/>
</dbReference>
<dbReference type="PROSITE" id="PS51125">
    <property type="entry name" value="NHL"/>
    <property type="match status" value="3"/>
</dbReference>
<feature type="domain" description="RING-type" evidence="10">
    <location>
        <begin position="137"/>
        <end position="177"/>
    </location>
</feature>
<dbReference type="Pfam" id="PF00097">
    <property type="entry name" value="zf-C3HC4"/>
    <property type="match status" value="1"/>
</dbReference>
<feature type="repeat" description="NHL" evidence="9">
    <location>
        <begin position="648"/>
        <end position="691"/>
    </location>
</feature>
<dbReference type="AlphaFoldDB" id="A0A8J9VF83"/>
<dbReference type="SMART" id="SM00336">
    <property type="entry name" value="BBOX"/>
    <property type="match status" value="1"/>
</dbReference>
<dbReference type="GO" id="GO:0008270">
    <property type="term" value="F:zinc ion binding"/>
    <property type="evidence" value="ECO:0007669"/>
    <property type="project" value="UniProtKB-KW"/>
</dbReference>
<dbReference type="Pfam" id="PF01436">
    <property type="entry name" value="NHL"/>
    <property type="match status" value="2"/>
</dbReference>
<dbReference type="Proteomes" id="UP000838412">
    <property type="component" value="Chromosome 10"/>
</dbReference>
<comment type="catalytic activity">
    <reaction evidence="1">
        <text>S-ubiquitinyl-[E2 ubiquitin-conjugating enzyme]-L-cysteine + [acceptor protein]-L-lysine = [E2 ubiquitin-conjugating enzyme]-L-cysteine + N(6)-ubiquitinyl-[acceptor protein]-L-lysine.</text>
        <dbReference type="EC" id="2.3.2.27"/>
    </reaction>
</comment>
<dbReference type="InterPro" id="IPR013083">
    <property type="entry name" value="Znf_RING/FYVE/PHD"/>
</dbReference>
<dbReference type="PROSITE" id="PS50089">
    <property type="entry name" value="ZF_RING_2"/>
    <property type="match status" value="1"/>
</dbReference>